<dbReference type="RefSeq" id="XP_040726804.1">
    <property type="nucleotide sequence ID" value="XM_040866682.1"/>
</dbReference>
<evidence type="ECO:0000313" key="3">
    <source>
        <dbReference type="EMBL" id="ORY85023.1"/>
    </source>
</evidence>
<reference evidence="3 4" key="1">
    <citation type="submission" date="2016-07" db="EMBL/GenBank/DDBJ databases">
        <title>Pervasive Adenine N6-methylation of Active Genes in Fungi.</title>
        <authorList>
            <consortium name="DOE Joint Genome Institute"/>
            <person name="Mondo S.J."/>
            <person name="Dannebaum R.O."/>
            <person name="Kuo R.C."/>
            <person name="Labutti K."/>
            <person name="Haridas S."/>
            <person name="Kuo A."/>
            <person name="Salamov A."/>
            <person name="Ahrendt S.R."/>
            <person name="Lipzen A."/>
            <person name="Sullivan W."/>
            <person name="Andreopoulos W.B."/>
            <person name="Clum A."/>
            <person name="Lindquist E."/>
            <person name="Daum C."/>
            <person name="Ramamoorthy G.K."/>
            <person name="Gryganskyi A."/>
            <person name="Culley D."/>
            <person name="Magnuson J.K."/>
            <person name="James T.Y."/>
            <person name="O'Malley M.A."/>
            <person name="Stajich J.E."/>
            <person name="Spatafora J.W."/>
            <person name="Visel A."/>
            <person name="Grigoriev I.V."/>
        </authorList>
    </citation>
    <scope>NUCLEOTIDE SEQUENCE [LARGE SCALE GENOMIC DNA]</scope>
    <source>
        <strain evidence="3 4">12-1054</strain>
    </source>
</reference>
<dbReference type="Proteomes" id="UP000193685">
    <property type="component" value="Unassembled WGS sequence"/>
</dbReference>
<gene>
    <name evidence="2" type="ORF">BCR37DRAFT_257034</name>
    <name evidence="3" type="ORF">BCR37DRAFT_257050</name>
</gene>
<dbReference type="EMBL" id="MCFI01000005">
    <property type="protein sequence ID" value="ORY85023.1"/>
    <property type="molecule type" value="Genomic_DNA"/>
</dbReference>
<dbReference type="EMBL" id="MCFI01000005">
    <property type="protein sequence ID" value="ORY85021.1"/>
    <property type="molecule type" value="Genomic_DNA"/>
</dbReference>
<proteinExistence type="predicted"/>
<feature type="region of interest" description="Disordered" evidence="1">
    <location>
        <begin position="35"/>
        <end position="80"/>
    </location>
</feature>
<comment type="caution">
    <text evidence="3">The sequence shown here is derived from an EMBL/GenBank/DDBJ whole genome shotgun (WGS) entry which is preliminary data.</text>
</comment>
<name>A0A1Y2FM22_PROLT</name>
<dbReference type="GeneID" id="63783281"/>
<accession>A0A1Y2FM22</accession>
<evidence type="ECO:0000256" key="1">
    <source>
        <dbReference type="SAM" id="MobiDB-lite"/>
    </source>
</evidence>
<dbReference type="AlphaFoldDB" id="A0A1Y2FM22"/>
<organism evidence="3 4">
    <name type="scientific">Protomyces lactucae-debilis</name>
    <dbReference type="NCBI Taxonomy" id="2754530"/>
    <lineage>
        <taxon>Eukaryota</taxon>
        <taxon>Fungi</taxon>
        <taxon>Dikarya</taxon>
        <taxon>Ascomycota</taxon>
        <taxon>Taphrinomycotina</taxon>
        <taxon>Taphrinomycetes</taxon>
        <taxon>Taphrinales</taxon>
        <taxon>Protomycetaceae</taxon>
        <taxon>Protomyces</taxon>
    </lineage>
</organism>
<evidence type="ECO:0000313" key="2">
    <source>
        <dbReference type="EMBL" id="ORY85021.1"/>
    </source>
</evidence>
<keyword evidence="4" id="KW-1185">Reference proteome</keyword>
<feature type="compositionally biased region" description="Low complexity" evidence="1">
    <location>
        <begin position="54"/>
        <end position="65"/>
    </location>
</feature>
<protein>
    <submittedName>
        <fullName evidence="3">Uncharacterized protein</fullName>
    </submittedName>
</protein>
<sequence>MGKASFNSSNNAAKARSKMASVAAYSQVIFDITPAKSSTSSNGVDVSTPPATLSSSSKSTGSSGSMQHSRLSRYVKDKPDLTPINAVPSLTSSTSLGMGEFYGSVPRGSLGLISSSVPINLSTSAGGTIWSPHRHASRPSKSSWRCKEELCVFMQMRIG</sequence>
<evidence type="ECO:0000313" key="4">
    <source>
        <dbReference type="Proteomes" id="UP000193685"/>
    </source>
</evidence>
<feature type="compositionally biased region" description="Polar residues" evidence="1">
    <location>
        <begin position="35"/>
        <end position="53"/>
    </location>
</feature>